<dbReference type="AlphaFoldDB" id="A0A8H5HDH7"/>
<proteinExistence type="predicted"/>
<evidence type="ECO:0000256" key="1">
    <source>
        <dbReference type="SAM" id="MobiDB-lite"/>
    </source>
</evidence>
<sequence length="418" mass="46592">MAPPLFSGYLPHILYSVANVSLALHLVYQRNAFAEEKARINGQESVLESIADELRSNRPLSVDDLQMLKRLARNSGQNTDEVEESISWKNALLGRSKARTSGAPGLNNFLAARVLTNLYKIFNKKSENARRVAAAHDPEQVWASTAMNSVLQTGKNVLRFLRPGGNPHVYSSAYPPLLFRRSPWWAKYTWGLVACDLFMTASAMELTWKHWTEPVETDKKSNSSEATHSHSEFQLRPVWQRLGLCLGFSVGGAGVASMLFIAGFRYIKVLDVFPPLGNAATRKANMPAVAGLEERRVFIQSARHSRSRGISFPLSNCTLHRGRADSEILLTVDNEKGHWHIALDDDSVVSGQKYKGSAAREVLLREWKGGWVSDDFAQPTGSLPAPRPVYVPKKKKQGIQNESGKGKERTLEKRKQSL</sequence>
<evidence type="ECO:0000256" key="2">
    <source>
        <dbReference type="SAM" id="Phobius"/>
    </source>
</evidence>
<feature type="region of interest" description="Disordered" evidence="1">
    <location>
        <begin position="375"/>
        <end position="418"/>
    </location>
</feature>
<gene>
    <name evidence="3" type="ORF">D9757_009405</name>
</gene>
<feature type="compositionally biased region" description="Basic and acidic residues" evidence="1">
    <location>
        <begin position="404"/>
        <end position="418"/>
    </location>
</feature>
<keyword evidence="2" id="KW-1133">Transmembrane helix</keyword>
<evidence type="ECO:0000313" key="3">
    <source>
        <dbReference type="EMBL" id="KAF5381161.1"/>
    </source>
</evidence>
<protein>
    <submittedName>
        <fullName evidence="3">Uncharacterized protein</fullName>
    </submittedName>
</protein>
<name>A0A8H5HDH7_9AGAR</name>
<dbReference type="Proteomes" id="UP000518752">
    <property type="component" value="Unassembled WGS sequence"/>
</dbReference>
<dbReference type="OrthoDB" id="2607755at2759"/>
<keyword evidence="4" id="KW-1185">Reference proteome</keyword>
<evidence type="ECO:0000313" key="4">
    <source>
        <dbReference type="Proteomes" id="UP000518752"/>
    </source>
</evidence>
<organism evidence="3 4">
    <name type="scientific">Collybiopsis confluens</name>
    <dbReference type="NCBI Taxonomy" id="2823264"/>
    <lineage>
        <taxon>Eukaryota</taxon>
        <taxon>Fungi</taxon>
        <taxon>Dikarya</taxon>
        <taxon>Basidiomycota</taxon>
        <taxon>Agaricomycotina</taxon>
        <taxon>Agaricomycetes</taxon>
        <taxon>Agaricomycetidae</taxon>
        <taxon>Agaricales</taxon>
        <taxon>Marasmiineae</taxon>
        <taxon>Omphalotaceae</taxon>
        <taxon>Collybiopsis</taxon>
    </lineage>
</organism>
<accession>A0A8H5HDH7</accession>
<keyword evidence="2" id="KW-0812">Transmembrane</keyword>
<comment type="caution">
    <text evidence="3">The sequence shown here is derived from an EMBL/GenBank/DDBJ whole genome shotgun (WGS) entry which is preliminary data.</text>
</comment>
<feature type="transmembrane region" description="Helical" evidence="2">
    <location>
        <begin position="6"/>
        <end position="28"/>
    </location>
</feature>
<keyword evidence="2" id="KW-0472">Membrane</keyword>
<feature type="transmembrane region" description="Helical" evidence="2">
    <location>
        <begin position="242"/>
        <end position="267"/>
    </location>
</feature>
<dbReference type="EMBL" id="JAACJN010000061">
    <property type="protein sequence ID" value="KAF5381161.1"/>
    <property type="molecule type" value="Genomic_DNA"/>
</dbReference>
<reference evidence="3 4" key="1">
    <citation type="journal article" date="2020" name="ISME J.">
        <title>Uncovering the hidden diversity of litter-decomposition mechanisms in mushroom-forming fungi.</title>
        <authorList>
            <person name="Floudas D."/>
            <person name="Bentzer J."/>
            <person name="Ahren D."/>
            <person name="Johansson T."/>
            <person name="Persson P."/>
            <person name="Tunlid A."/>
        </authorList>
    </citation>
    <scope>NUCLEOTIDE SEQUENCE [LARGE SCALE GENOMIC DNA]</scope>
    <source>
        <strain evidence="3 4">CBS 406.79</strain>
    </source>
</reference>